<organism evidence="1">
    <name type="scientific">Arundo donax</name>
    <name type="common">Giant reed</name>
    <name type="synonym">Donax arundinaceus</name>
    <dbReference type="NCBI Taxonomy" id="35708"/>
    <lineage>
        <taxon>Eukaryota</taxon>
        <taxon>Viridiplantae</taxon>
        <taxon>Streptophyta</taxon>
        <taxon>Embryophyta</taxon>
        <taxon>Tracheophyta</taxon>
        <taxon>Spermatophyta</taxon>
        <taxon>Magnoliopsida</taxon>
        <taxon>Liliopsida</taxon>
        <taxon>Poales</taxon>
        <taxon>Poaceae</taxon>
        <taxon>PACMAD clade</taxon>
        <taxon>Arundinoideae</taxon>
        <taxon>Arundineae</taxon>
        <taxon>Arundo</taxon>
    </lineage>
</organism>
<dbReference type="AlphaFoldDB" id="A0A0A8ZRB2"/>
<sequence length="21" mass="2406">MRSGGLSIHEMSFTSLLNRRI</sequence>
<reference evidence="1" key="1">
    <citation type="submission" date="2014-09" db="EMBL/GenBank/DDBJ databases">
        <authorList>
            <person name="Magalhaes I.L.F."/>
            <person name="Oliveira U."/>
            <person name="Santos F.R."/>
            <person name="Vidigal T.H.D.A."/>
            <person name="Brescovit A.D."/>
            <person name="Santos A.J."/>
        </authorList>
    </citation>
    <scope>NUCLEOTIDE SEQUENCE</scope>
    <source>
        <tissue evidence="1">Shoot tissue taken approximately 20 cm above the soil surface</tissue>
    </source>
</reference>
<proteinExistence type="predicted"/>
<dbReference type="EMBL" id="GBRH01256564">
    <property type="protein sequence ID" value="JAD41331.1"/>
    <property type="molecule type" value="Transcribed_RNA"/>
</dbReference>
<reference evidence="1" key="2">
    <citation type="journal article" date="2015" name="Data Brief">
        <title>Shoot transcriptome of the giant reed, Arundo donax.</title>
        <authorList>
            <person name="Barrero R.A."/>
            <person name="Guerrero F.D."/>
            <person name="Moolhuijzen P."/>
            <person name="Goolsby J.A."/>
            <person name="Tidwell J."/>
            <person name="Bellgard S.E."/>
            <person name="Bellgard M.I."/>
        </authorList>
    </citation>
    <scope>NUCLEOTIDE SEQUENCE</scope>
    <source>
        <tissue evidence="1">Shoot tissue taken approximately 20 cm above the soil surface</tissue>
    </source>
</reference>
<protein>
    <submittedName>
        <fullName evidence="1">Uncharacterized protein</fullName>
    </submittedName>
</protein>
<evidence type="ECO:0000313" key="1">
    <source>
        <dbReference type="EMBL" id="JAD41331.1"/>
    </source>
</evidence>
<accession>A0A0A8ZRB2</accession>
<name>A0A0A8ZRB2_ARUDO</name>